<keyword evidence="2" id="KW-1185">Reference proteome</keyword>
<accession>A0A846H7Q9</accession>
<organism evidence="1 2">
    <name type="scientific">Hassallia byssoidea VB512170</name>
    <dbReference type="NCBI Taxonomy" id="1304833"/>
    <lineage>
        <taxon>Bacteria</taxon>
        <taxon>Bacillati</taxon>
        <taxon>Cyanobacteriota</taxon>
        <taxon>Cyanophyceae</taxon>
        <taxon>Nostocales</taxon>
        <taxon>Tolypothrichaceae</taxon>
        <taxon>Hassallia</taxon>
    </lineage>
</organism>
<proteinExistence type="predicted"/>
<dbReference type="AlphaFoldDB" id="A0A846H7Q9"/>
<comment type="caution">
    <text evidence="1">The sequence shown here is derived from an EMBL/GenBank/DDBJ whole genome shotgun (WGS) entry which is preliminary data.</text>
</comment>
<gene>
    <name evidence="1" type="ORF">PI95_008255</name>
</gene>
<protein>
    <submittedName>
        <fullName evidence="1">Uncharacterized protein</fullName>
    </submittedName>
</protein>
<sequence length="99" mass="10805">MGWFDDAFKQVTETVVNTVNQNSALSEGLTEIDPTNPDAEFGEETRIFGDVVLNVATEGASGTAFSDGSEFIQDLNDVTDNTFTLNNIEDVISDFDLNF</sequence>
<dbReference type="EMBL" id="JTCM02000011">
    <property type="protein sequence ID" value="NEU72561.1"/>
    <property type="molecule type" value="Genomic_DNA"/>
</dbReference>
<evidence type="ECO:0000313" key="1">
    <source>
        <dbReference type="EMBL" id="NEU72561.1"/>
    </source>
</evidence>
<evidence type="ECO:0000313" key="2">
    <source>
        <dbReference type="Proteomes" id="UP000031549"/>
    </source>
</evidence>
<name>A0A846H7Q9_9CYAN</name>
<dbReference type="RefSeq" id="WP_039754716.1">
    <property type="nucleotide sequence ID" value="NZ_JTCM02000011.1"/>
</dbReference>
<reference evidence="1 2" key="1">
    <citation type="journal article" date="2015" name="Genome Announc.">
        <title>Draft Genome Sequence of Cyanobacterium Hassallia byssoidea Strain VB512170, Isolated from Monuments in India.</title>
        <authorList>
            <person name="Singh D."/>
            <person name="Chandrababunaidu M.M."/>
            <person name="Panda A."/>
            <person name="Sen D."/>
            <person name="Bhattacharyya S."/>
            <person name="Adhikary S.P."/>
            <person name="Tripathy S."/>
        </authorList>
    </citation>
    <scope>NUCLEOTIDE SEQUENCE [LARGE SCALE GENOMIC DNA]</scope>
    <source>
        <strain evidence="1 2">VB512170</strain>
    </source>
</reference>
<dbReference type="Proteomes" id="UP000031549">
    <property type="component" value="Unassembled WGS sequence"/>
</dbReference>